<proteinExistence type="inferred from homology"/>
<evidence type="ECO:0000313" key="5">
    <source>
        <dbReference type="EMBL" id="GBG10117.1"/>
    </source>
</evidence>
<dbReference type="PANTHER" id="PTHR33392:SF6">
    <property type="entry name" value="POLYISOPRENYL-TEICHOIC ACID--PEPTIDOGLYCAN TEICHOIC ACID TRANSFERASE TAGU"/>
    <property type="match status" value="1"/>
</dbReference>
<comment type="caution">
    <text evidence="5">The sequence shown here is derived from an EMBL/GenBank/DDBJ whole genome shotgun (WGS) entry which is preliminary data.</text>
</comment>
<keyword evidence="3" id="KW-0812">Transmembrane</keyword>
<reference evidence="5 6" key="1">
    <citation type="submission" date="2017-08" db="EMBL/GenBank/DDBJ databases">
        <title>Substantial Increase in Enzyme Production by Combined Drug-Resistance Mutations in Paenibacillus agaridevorans.</title>
        <authorList>
            <person name="Tanaka Y."/>
            <person name="Funane K."/>
            <person name="Hosaka T."/>
            <person name="Shiwa Y."/>
            <person name="Fujita N."/>
            <person name="Miyazaki T."/>
            <person name="Yoshikawa H."/>
            <person name="Murakami K."/>
            <person name="Kasahara K."/>
            <person name="Inaoka T."/>
            <person name="Hiraga Y."/>
            <person name="Ochi K."/>
        </authorList>
    </citation>
    <scope>NUCLEOTIDE SEQUENCE [LARGE SCALE GENOMIC DNA]</scope>
    <source>
        <strain evidence="5 6">T-3040</strain>
    </source>
</reference>
<name>A0A2R5EU97_9BACL</name>
<accession>A0A2R5EU97</accession>
<dbReference type="Pfam" id="PF03816">
    <property type="entry name" value="LytR_cpsA_psr"/>
    <property type="match status" value="1"/>
</dbReference>
<keyword evidence="3" id="KW-0472">Membrane</keyword>
<keyword evidence="3" id="KW-1133">Transmembrane helix</keyword>
<gene>
    <name evidence="5" type="ORF">PAT3040_04832</name>
</gene>
<feature type="compositionally biased region" description="Low complexity" evidence="2">
    <location>
        <begin position="355"/>
        <end position="368"/>
    </location>
</feature>
<dbReference type="EMBL" id="BDQX01000291">
    <property type="protein sequence ID" value="GBG10117.1"/>
    <property type="molecule type" value="Genomic_DNA"/>
</dbReference>
<dbReference type="InterPro" id="IPR004474">
    <property type="entry name" value="LytR_CpsA_psr"/>
</dbReference>
<dbReference type="AlphaFoldDB" id="A0A2R5EU97"/>
<feature type="compositionally biased region" description="Gly residues" evidence="2">
    <location>
        <begin position="342"/>
        <end position="354"/>
    </location>
</feature>
<feature type="region of interest" description="Disordered" evidence="2">
    <location>
        <begin position="325"/>
        <end position="368"/>
    </location>
</feature>
<evidence type="ECO:0000256" key="2">
    <source>
        <dbReference type="SAM" id="MobiDB-lite"/>
    </source>
</evidence>
<evidence type="ECO:0000259" key="4">
    <source>
        <dbReference type="Pfam" id="PF03816"/>
    </source>
</evidence>
<protein>
    <submittedName>
        <fullName evidence="5">Transcriptional regulator</fullName>
    </submittedName>
</protein>
<sequence>MRTRSETPKKQSRWKWLIITLSIIIVAVVAALVYWGVGVYSALDDFKKEPEKSRFTDVTPEKPVEVPKWEGKERVNILLLGGDARDADENGIARSDSMMVASFDPVTKKAHLFSVLRDTYARIEDHGKGRINSAITMGGPNLAMKTVGDLLGLEIQYFVYTDFEGFKSLIDTIGGIYFDVEKDMRYTDNADGNRYDIDLKQGYQLLDGDKALQYVRFRHDAMSDYTRTERQRNFLKAVASELQSGWNLIRMKEILESVSPYIETNLTVGDMLKLGQLGVESHVGGTAQIPPMELVSEEHVGGASVIGIRDEDALIGFVQEILSTDETIPVPSESPTADGSSEGDGGGTNSGSGSTGTSNRSGSSSSAR</sequence>
<dbReference type="NCBIfam" id="TIGR00350">
    <property type="entry name" value="lytR_cpsA_psr"/>
    <property type="match status" value="1"/>
</dbReference>
<dbReference type="Gene3D" id="3.40.630.190">
    <property type="entry name" value="LCP protein"/>
    <property type="match status" value="1"/>
</dbReference>
<evidence type="ECO:0000256" key="1">
    <source>
        <dbReference type="ARBA" id="ARBA00006068"/>
    </source>
</evidence>
<feature type="domain" description="Cell envelope-related transcriptional attenuator" evidence="4">
    <location>
        <begin position="94"/>
        <end position="243"/>
    </location>
</feature>
<evidence type="ECO:0000313" key="6">
    <source>
        <dbReference type="Proteomes" id="UP000245202"/>
    </source>
</evidence>
<keyword evidence="6" id="KW-1185">Reference proteome</keyword>
<dbReference type="InterPro" id="IPR050922">
    <property type="entry name" value="LytR/CpsA/Psr_CW_biosynth"/>
</dbReference>
<dbReference type="RefSeq" id="WP_108994684.1">
    <property type="nucleotide sequence ID" value="NZ_BDQX01000291.1"/>
</dbReference>
<feature type="transmembrane region" description="Helical" evidence="3">
    <location>
        <begin position="16"/>
        <end position="37"/>
    </location>
</feature>
<comment type="similarity">
    <text evidence="1">Belongs to the LytR/CpsA/Psr (LCP) family.</text>
</comment>
<evidence type="ECO:0000256" key="3">
    <source>
        <dbReference type="SAM" id="Phobius"/>
    </source>
</evidence>
<organism evidence="5 6">
    <name type="scientific">Paenibacillus agaridevorans</name>
    <dbReference type="NCBI Taxonomy" id="171404"/>
    <lineage>
        <taxon>Bacteria</taxon>
        <taxon>Bacillati</taxon>
        <taxon>Bacillota</taxon>
        <taxon>Bacilli</taxon>
        <taxon>Bacillales</taxon>
        <taxon>Paenibacillaceae</taxon>
        <taxon>Paenibacillus</taxon>
    </lineage>
</organism>
<dbReference type="PANTHER" id="PTHR33392">
    <property type="entry name" value="POLYISOPRENYL-TEICHOIC ACID--PEPTIDOGLYCAN TEICHOIC ACID TRANSFERASE TAGU"/>
    <property type="match status" value="1"/>
</dbReference>
<dbReference type="Proteomes" id="UP000245202">
    <property type="component" value="Unassembled WGS sequence"/>
</dbReference>